<dbReference type="InterPro" id="IPR000182">
    <property type="entry name" value="GNAT_dom"/>
</dbReference>
<name>A0ABX2ZMY4_9BACI</name>
<dbReference type="EMBL" id="MDKC01000033">
    <property type="protein sequence ID" value="ODG90664.1"/>
    <property type="molecule type" value="Genomic_DNA"/>
</dbReference>
<accession>A0ABX2ZMY4</accession>
<comment type="caution">
    <text evidence="2">The sequence shown here is derived from an EMBL/GenBank/DDBJ whole genome shotgun (WGS) entry which is preliminary data.</text>
</comment>
<dbReference type="Gene3D" id="3.40.630.30">
    <property type="match status" value="1"/>
</dbReference>
<gene>
    <name evidence="2" type="ORF">BED47_09415</name>
</gene>
<evidence type="ECO:0000313" key="3">
    <source>
        <dbReference type="Proteomes" id="UP000094580"/>
    </source>
</evidence>
<dbReference type="Pfam" id="PF00583">
    <property type="entry name" value="Acetyltransf_1"/>
    <property type="match status" value="1"/>
</dbReference>
<dbReference type="RefSeq" id="WP_069034556.1">
    <property type="nucleotide sequence ID" value="NZ_MDKC01000033.1"/>
</dbReference>
<dbReference type="Proteomes" id="UP000094580">
    <property type="component" value="Unassembled WGS sequence"/>
</dbReference>
<proteinExistence type="predicted"/>
<dbReference type="PROSITE" id="PS51186">
    <property type="entry name" value="GNAT"/>
    <property type="match status" value="1"/>
</dbReference>
<organism evidence="2 3">
    <name type="scientific">Gottfriedia luciferensis</name>
    <dbReference type="NCBI Taxonomy" id="178774"/>
    <lineage>
        <taxon>Bacteria</taxon>
        <taxon>Bacillati</taxon>
        <taxon>Bacillota</taxon>
        <taxon>Bacilli</taxon>
        <taxon>Bacillales</taxon>
        <taxon>Bacillaceae</taxon>
        <taxon>Gottfriedia</taxon>
    </lineage>
</organism>
<dbReference type="SUPFAM" id="SSF55729">
    <property type="entry name" value="Acyl-CoA N-acyltransferases (Nat)"/>
    <property type="match status" value="1"/>
</dbReference>
<keyword evidence="3" id="KW-1185">Reference proteome</keyword>
<sequence length="156" mass="18381">MITFERITTDLIEVIEEITNSNQNYNKMENGRLTRTKEELMKEYFFSSHQTETYFIKLDDTYIGLIDFLALNPKDGFPWLGLLMIHHDYHGYGFGTNAFILFEELLIKRNINGLRLGVLIKNQQAKSFWKSQGFKYIENKSNADGIEVEIYEKIYS</sequence>
<dbReference type="CDD" id="cd04301">
    <property type="entry name" value="NAT_SF"/>
    <property type="match status" value="1"/>
</dbReference>
<reference evidence="2 3" key="1">
    <citation type="submission" date="2016-07" db="EMBL/GenBank/DDBJ databases">
        <authorList>
            <person name="Townsley L."/>
            <person name="Shank E.A."/>
        </authorList>
    </citation>
    <scope>NUCLEOTIDE SEQUENCE [LARGE SCALE GENOMIC DNA]</scope>
    <source>
        <strain evidence="2 3">CH01</strain>
    </source>
</reference>
<evidence type="ECO:0000259" key="1">
    <source>
        <dbReference type="PROSITE" id="PS51186"/>
    </source>
</evidence>
<dbReference type="InterPro" id="IPR016181">
    <property type="entry name" value="Acyl_CoA_acyltransferase"/>
</dbReference>
<protein>
    <recommendedName>
        <fullName evidence="1">N-acetyltransferase domain-containing protein</fullName>
    </recommendedName>
</protein>
<feature type="domain" description="N-acetyltransferase" evidence="1">
    <location>
        <begin position="2"/>
        <end position="156"/>
    </location>
</feature>
<evidence type="ECO:0000313" key="2">
    <source>
        <dbReference type="EMBL" id="ODG90664.1"/>
    </source>
</evidence>